<evidence type="ECO:0000313" key="2">
    <source>
        <dbReference type="Proteomes" id="UP000823749"/>
    </source>
</evidence>
<protein>
    <submittedName>
        <fullName evidence="1">Uncharacterized protein</fullName>
    </submittedName>
</protein>
<sequence length="282" mass="30591">MFGVNVLIPGLCLENNTAEGGYGLDELLSSRKNVLTGETTFTRLWFYIGYASATFNIGSIAQLFKPPCACYSGTGLTDESDPMPGVPCIQLTRTVDLHALAQLMHAAADISLADVLEGALTQAVMLRLSLADKGYAYVAAFISCGGINFLQGPGIRLLGFCLMTSPEFMASGFCVYNSLQVVSSQVNSGNTKRITGETYVYRKNVDRKPPLVVSSSYDMIAVCYQDRRKITIISCFLFNLNVLSNTFSCSVIYPGIRLQRREVCSLLFLLHASNSVGVCCGL</sequence>
<dbReference type="AlphaFoldDB" id="A0AAV6KJ73"/>
<accession>A0AAV6KJ73</accession>
<reference evidence="1" key="1">
    <citation type="submission" date="2020-08" db="EMBL/GenBank/DDBJ databases">
        <title>Plant Genome Project.</title>
        <authorList>
            <person name="Zhang R.-G."/>
        </authorList>
    </citation>
    <scope>NUCLEOTIDE SEQUENCE</scope>
    <source>
        <strain evidence="1">WSP0</strain>
        <tissue evidence="1">Leaf</tissue>
    </source>
</reference>
<comment type="caution">
    <text evidence="1">The sequence shown here is derived from an EMBL/GenBank/DDBJ whole genome shotgun (WGS) entry which is preliminary data.</text>
</comment>
<proteinExistence type="predicted"/>
<gene>
    <name evidence="1" type="ORF">RHGRI_010403</name>
</gene>
<name>A0AAV6KJ73_9ERIC</name>
<organism evidence="1 2">
    <name type="scientific">Rhododendron griersonianum</name>
    <dbReference type="NCBI Taxonomy" id="479676"/>
    <lineage>
        <taxon>Eukaryota</taxon>
        <taxon>Viridiplantae</taxon>
        <taxon>Streptophyta</taxon>
        <taxon>Embryophyta</taxon>
        <taxon>Tracheophyta</taxon>
        <taxon>Spermatophyta</taxon>
        <taxon>Magnoliopsida</taxon>
        <taxon>eudicotyledons</taxon>
        <taxon>Gunneridae</taxon>
        <taxon>Pentapetalae</taxon>
        <taxon>asterids</taxon>
        <taxon>Ericales</taxon>
        <taxon>Ericaceae</taxon>
        <taxon>Ericoideae</taxon>
        <taxon>Rhodoreae</taxon>
        <taxon>Rhododendron</taxon>
    </lineage>
</organism>
<keyword evidence="2" id="KW-1185">Reference proteome</keyword>
<dbReference type="Proteomes" id="UP000823749">
    <property type="component" value="Chromosome 4"/>
</dbReference>
<dbReference type="EMBL" id="JACTNZ010000004">
    <property type="protein sequence ID" value="KAG5552309.1"/>
    <property type="molecule type" value="Genomic_DNA"/>
</dbReference>
<evidence type="ECO:0000313" key="1">
    <source>
        <dbReference type="EMBL" id="KAG5552309.1"/>
    </source>
</evidence>